<dbReference type="EMBL" id="CP017599">
    <property type="protein sequence ID" value="AOX02107.1"/>
    <property type="molecule type" value="Genomic_DNA"/>
</dbReference>
<feature type="transmembrane region" description="Helical" evidence="1">
    <location>
        <begin position="44"/>
        <end position="60"/>
    </location>
</feature>
<evidence type="ECO:0000313" key="2">
    <source>
        <dbReference type="EMBL" id="AOX02107.1"/>
    </source>
</evidence>
<keyword evidence="1" id="KW-1133">Transmembrane helix</keyword>
<keyword evidence="1" id="KW-0812">Transmembrane</keyword>
<dbReference type="AlphaFoldDB" id="A0A1D8TWT1"/>
<feature type="transmembrane region" description="Helical" evidence="1">
    <location>
        <begin position="21"/>
        <end position="38"/>
    </location>
</feature>
<sequence length="212" mass="24163">MGISKSQNLKSNDDNLRKQAILSYLALVSLWILANVVSEGIEEFSFFFETVFAITQWLVLRRYIRNLGWWILTSIWGWTIYLILIQLFGVRNWIATMLPEGDMEIGGVPIGVQVFWASVLLRLLEWTIIGIFQWLQLRRFIQHANWWIPASALGGAVKGGLEFSIRTVIDGVPGALVGACGYGAVTSIVLVLLLKNRIHKRLKRRQTFWSSV</sequence>
<feature type="transmembrane region" description="Helical" evidence="1">
    <location>
        <begin position="67"/>
        <end position="94"/>
    </location>
</feature>
<proteinExistence type="predicted"/>
<gene>
    <name evidence="2" type="ORF">BJP34_24085</name>
</gene>
<reference evidence="3" key="1">
    <citation type="submission" date="2016-10" db="EMBL/GenBank/DDBJ databases">
        <title>Comparative genomics uncovers the prolific and rare metabolic potential of the cyanobacterial genus Moorea.</title>
        <authorList>
            <person name="Leao T."/>
            <person name="Castelao G."/>
            <person name="Korobeynikov A."/>
            <person name="Monroe E.A."/>
            <person name="Podell S."/>
            <person name="Glukhov E."/>
            <person name="Allen E."/>
            <person name="Gerwick W.H."/>
            <person name="Gerwick L."/>
        </authorList>
    </citation>
    <scope>NUCLEOTIDE SEQUENCE [LARGE SCALE GENOMIC DNA]</scope>
    <source>
        <strain evidence="3">PAL-8-15-08-1</strain>
    </source>
</reference>
<keyword evidence="1" id="KW-0472">Membrane</keyword>
<dbReference type="KEGG" id="mpro:BJP34_24085"/>
<evidence type="ECO:0000256" key="1">
    <source>
        <dbReference type="SAM" id="Phobius"/>
    </source>
</evidence>
<dbReference type="Proteomes" id="UP000177870">
    <property type="component" value="Chromosome"/>
</dbReference>
<name>A0A1D8TWT1_9CYAN</name>
<protein>
    <submittedName>
        <fullName evidence="2">Uncharacterized protein</fullName>
    </submittedName>
</protein>
<evidence type="ECO:0000313" key="3">
    <source>
        <dbReference type="Proteomes" id="UP000177870"/>
    </source>
</evidence>
<dbReference type="STRING" id="1458985.BJP34_24085"/>
<accession>A0A1D8TWT1</accession>
<organism evidence="2 3">
    <name type="scientific">Moorena producens PAL-8-15-08-1</name>
    <dbReference type="NCBI Taxonomy" id="1458985"/>
    <lineage>
        <taxon>Bacteria</taxon>
        <taxon>Bacillati</taxon>
        <taxon>Cyanobacteriota</taxon>
        <taxon>Cyanophyceae</taxon>
        <taxon>Coleofasciculales</taxon>
        <taxon>Coleofasciculaceae</taxon>
        <taxon>Moorena</taxon>
    </lineage>
</organism>
<feature type="transmembrane region" description="Helical" evidence="1">
    <location>
        <begin position="175"/>
        <end position="194"/>
    </location>
</feature>